<dbReference type="Gene3D" id="1.20.58.1390">
    <property type="match status" value="1"/>
</dbReference>
<dbReference type="GO" id="GO:0032259">
    <property type="term" value="P:methylation"/>
    <property type="evidence" value="ECO:0007669"/>
    <property type="project" value="UniProtKB-KW"/>
</dbReference>
<dbReference type="InterPro" id="IPR001077">
    <property type="entry name" value="COMT_C"/>
</dbReference>
<gene>
    <name evidence="5" type="ORF">GCM10023195_51840</name>
</gene>
<dbReference type="InterPro" id="IPR036390">
    <property type="entry name" value="WH_DNA-bd_sf"/>
</dbReference>
<dbReference type="GO" id="GO:0008168">
    <property type="term" value="F:methyltransferase activity"/>
    <property type="evidence" value="ECO:0007669"/>
    <property type="project" value="UniProtKB-KW"/>
</dbReference>
<sequence>MADITIKDAEFLRIIIHGTTAFELLRTGLEFDLFEKLENAGGMTIEETAQSLGVDYQPARILLLGLCSIELLKKDGDKYVNSAIIRRKMLKSSPEFLGPLVDIQAEIINPTLGDYAEATRQFTNVGLRHLDGPGETLYERLTTRPELQKVFYDNMGDASHKAFSQVMDRFDFSALHHVVDIGGGDGTNSIELAKRYTDLEVTVFDHEKVIGIAERNAADADLSKRVHTFPGNMLHDPFPEGIDGIMFFHIFEIWSLERNTEMLRKCYDALPEGGACLVYNFVSNDEGTGSATAGFMSPYFITLASGEGMVYSPNDMEAAIRAAGFSRVERYDGMKFSHALVVGYK</sequence>
<dbReference type="Pfam" id="PF00891">
    <property type="entry name" value="Methyltransf_2"/>
    <property type="match status" value="1"/>
</dbReference>
<evidence type="ECO:0000313" key="5">
    <source>
        <dbReference type="EMBL" id="GAA4612135.1"/>
    </source>
</evidence>
<evidence type="ECO:0000256" key="2">
    <source>
        <dbReference type="ARBA" id="ARBA00022679"/>
    </source>
</evidence>
<dbReference type="InterPro" id="IPR016461">
    <property type="entry name" value="COMT-like"/>
</dbReference>
<dbReference type="EMBL" id="BAABHJ010000019">
    <property type="protein sequence ID" value="GAA4612135.1"/>
    <property type="molecule type" value="Genomic_DNA"/>
</dbReference>
<evidence type="ECO:0000256" key="1">
    <source>
        <dbReference type="ARBA" id="ARBA00022603"/>
    </source>
</evidence>
<keyword evidence="2" id="KW-0808">Transferase</keyword>
<dbReference type="PROSITE" id="PS51683">
    <property type="entry name" value="SAM_OMT_II"/>
    <property type="match status" value="1"/>
</dbReference>
<dbReference type="CDD" id="cd02440">
    <property type="entry name" value="AdoMet_MTases"/>
    <property type="match status" value="1"/>
</dbReference>
<comment type="caution">
    <text evidence="5">The sequence shown here is derived from an EMBL/GenBank/DDBJ whole genome shotgun (WGS) entry which is preliminary data.</text>
</comment>
<dbReference type="InterPro" id="IPR036388">
    <property type="entry name" value="WH-like_DNA-bd_sf"/>
</dbReference>
<evidence type="ECO:0000256" key="3">
    <source>
        <dbReference type="ARBA" id="ARBA00022691"/>
    </source>
</evidence>
<protein>
    <submittedName>
        <fullName evidence="5">Methyltransferase</fullName>
    </submittedName>
</protein>
<dbReference type="SUPFAM" id="SSF46785">
    <property type="entry name" value="Winged helix' DNA-binding domain"/>
    <property type="match status" value="1"/>
</dbReference>
<dbReference type="SUPFAM" id="SSF53335">
    <property type="entry name" value="S-adenosyl-L-methionine-dependent methyltransferases"/>
    <property type="match status" value="1"/>
</dbReference>
<keyword evidence="3" id="KW-0949">S-adenosyl-L-methionine</keyword>
<evidence type="ECO:0000313" key="6">
    <source>
        <dbReference type="Proteomes" id="UP001500212"/>
    </source>
</evidence>
<dbReference type="PANTHER" id="PTHR43712:SF2">
    <property type="entry name" value="O-METHYLTRANSFERASE CICE"/>
    <property type="match status" value="1"/>
</dbReference>
<name>A0ABP8TT16_9ACTN</name>
<dbReference type="Proteomes" id="UP001500212">
    <property type="component" value="Unassembled WGS sequence"/>
</dbReference>
<evidence type="ECO:0000259" key="4">
    <source>
        <dbReference type="Pfam" id="PF00891"/>
    </source>
</evidence>
<organism evidence="5 6">
    <name type="scientific">Actinoallomurus liliacearum</name>
    <dbReference type="NCBI Taxonomy" id="1080073"/>
    <lineage>
        <taxon>Bacteria</taxon>
        <taxon>Bacillati</taxon>
        <taxon>Actinomycetota</taxon>
        <taxon>Actinomycetes</taxon>
        <taxon>Streptosporangiales</taxon>
        <taxon>Thermomonosporaceae</taxon>
        <taxon>Actinoallomurus</taxon>
    </lineage>
</organism>
<dbReference type="InterPro" id="IPR029063">
    <property type="entry name" value="SAM-dependent_MTases_sf"/>
</dbReference>
<dbReference type="RefSeq" id="WP_345359595.1">
    <property type="nucleotide sequence ID" value="NZ_BAABHJ010000019.1"/>
</dbReference>
<feature type="domain" description="O-methyltransferase C-terminal" evidence="4">
    <location>
        <begin position="134"/>
        <end position="326"/>
    </location>
</feature>
<dbReference type="PANTHER" id="PTHR43712">
    <property type="entry name" value="PUTATIVE (AFU_ORTHOLOGUE AFUA_4G14580)-RELATED"/>
    <property type="match status" value="1"/>
</dbReference>
<keyword evidence="6" id="KW-1185">Reference proteome</keyword>
<accession>A0ABP8TT16</accession>
<reference evidence="6" key="1">
    <citation type="journal article" date="2019" name="Int. J. Syst. Evol. Microbiol.">
        <title>The Global Catalogue of Microorganisms (GCM) 10K type strain sequencing project: providing services to taxonomists for standard genome sequencing and annotation.</title>
        <authorList>
            <consortium name="The Broad Institute Genomics Platform"/>
            <consortium name="The Broad Institute Genome Sequencing Center for Infectious Disease"/>
            <person name="Wu L."/>
            <person name="Ma J."/>
        </authorList>
    </citation>
    <scope>NUCLEOTIDE SEQUENCE [LARGE SCALE GENOMIC DNA]</scope>
    <source>
        <strain evidence="6">JCM 17938</strain>
    </source>
</reference>
<dbReference type="Gene3D" id="1.10.10.10">
    <property type="entry name" value="Winged helix-like DNA-binding domain superfamily/Winged helix DNA-binding domain"/>
    <property type="match status" value="1"/>
</dbReference>
<dbReference type="Gene3D" id="3.40.50.150">
    <property type="entry name" value="Vaccinia Virus protein VP39"/>
    <property type="match status" value="1"/>
</dbReference>
<keyword evidence="1 5" id="KW-0489">Methyltransferase</keyword>
<proteinExistence type="predicted"/>